<dbReference type="AlphaFoldDB" id="A0A212R5T1"/>
<evidence type="ECO:0000313" key="2">
    <source>
        <dbReference type="EMBL" id="SNB67218.1"/>
    </source>
</evidence>
<gene>
    <name evidence="2" type="ORF">SAMN07250955_105280</name>
</gene>
<keyword evidence="3" id="KW-1185">Reference proteome</keyword>
<name>A0A212R5T1_9PROT</name>
<dbReference type="SUPFAM" id="SSF50090">
    <property type="entry name" value="Electron transport accessory proteins"/>
    <property type="match status" value="1"/>
</dbReference>
<protein>
    <submittedName>
        <fullName evidence="2">Nitrile hydratase</fullName>
    </submittedName>
</protein>
<dbReference type="RefSeq" id="WP_088561271.1">
    <property type="nucleotide sequence ID" value="NZ_FYEH01000005.1"/>
</dbReference>
<feature type="domain" description="Nitrile hydratase beta subunit" evidence="1">
    <location>
        <begin position="4"/>
        <end position="89"/>
    </location>
</feature>
<dbReference type="InterPro" id="IPR024690">
    <property type="entry name" value="CN_hydtase_beta_dom_C"/>
</dbReference>
<dbReference type="OrthoDB" id="3478924at2"/>
<dbReference type="Gene3D" id="2.30.30.50">
    <property type="match status" value="1"/>
</dbReference>
<sequence>MTLDVGSRVRVDDRWPERQGPAHIRTPHYLRGRRGKIVRYLGEFADPEQLAFNRPAQRRALYHVMFASADLWVDAEPADILVEIFDHWLVEEA</sequence>
<reference evidence="2 3" key="1">
    <citation type="submission" date="2017-06" db="EMBL/GenBank/DDBJ databases">
        <authorList>
            <person name="Kim H.J."/>
            <person name="Triplett B.A."/>
        </authorList>
    </citation>
    <scope>NUCLEOTIDE SEQUENCE [LARGE SCALE GENOMIC DNA]</scope>
    <source>
        <strain evidence="2 3">B29T1</strain>
    </source>
</reference>
<organism evidence="2 3">
    <name type="scientific">Arboricoccus pini</name>
    <dbReference type="NCBI Taxonomy" id="1963835"/>
    <lineage>
        <taxon>Bacteria</taxon>
        <taxon>Pseudomonadati</taxon>
        <taxon>Pseudomonadota</taxon>
        <taxon>Alphaproteobacteria</taxon>
        <taxon>Geminicoccales</taxon>
        <taxon>Geminicoccaceae</taxon>
        <taxon>Arboricoccus</taxon>
    </lineage>
</organism>
<dbReference type="Proteomes" id="UP000197065">
    <property type="component" value="Unassembled WGS sequence"/>
</dbReference>
<dbReference type="Pfam" id="PF02211">
    <property type="entry name" value="NHase_beta_C"/>
    <property type="match status" value="1"/>
</dbReference>
<dbReference type="EMBL" id="FYEH01000005">
    <property type="protein sequence ID" value="SNB67218.1"/>
    <property type="molecule type" value="Genomic_DNA"/>
</dbReference>
<dbReference type="InterPro" id="IPR008990">
    <property type="entry name" value="Elect_transpt_acc-like_dom_sf"/>
</dbReference>
<proteinExistence type="predicted"/>
<evidence type="ECO:0000259" key="1">
    <source>
        <dbReference type="Pfam" id="PF02211"/>
    </source>
</evidence>
<evidence type="ECO:0000313" key="3">
    <source>
        <dbReference type="Proteomes" id="UP000197065"/>
    </source>
</evidence>
<accession>A0A212R5T1</accession>